<sequence length="309" mass="34184">MRPTIVTEREPMKDTQPGRVVISYGQEAIVETADGLLQRCKLRRRVGRPVCGDYVAWRASSESDGVIERIEPRQNVVARPDYRAKLRPLAANVDLMVIVVAVEPEFTRELIDRYLVLAESLEIKAALWVNKIDLLSVEARRDLEDSLASYRELGYPVDFGSTTSEASINPLREGLRDATSVLVGQSGVGKSSLVNTLLPDQQVRVGALSHASGQGRHTTTETTLYHLPDGGHLIDSPGIRTLRLGHLNPEQIEHGFIEFRAFHGQCKFNNCRHINEPGCAIAAAAQAGAINHERLESFRTIIAAEEKAY</sequence>
<feature type="binding site" evidence="3">
    <location>
        <begin position="130"/>
        <end position="133"/>
    </location>
    <ligand>
        <name>GTP</name>
        <dbReference type="ChEBI" id="CHEBI:37565"/>
    </ligand>
</feature>
<feature type="domain" description="EngC GTPase" evidence="4">
    <location>
        <begin position="91"/>
        <end position="240"/>
    </location>
</feature>
<dbReference type="GO" id="GO:0019843">
    <property type="term" value="F:rRNA binding"/>
    <property type="evidence" value="ECO:0007669"/>
    <property type="project" value="UniProtKB-KW"/>
</dbReference>
<comment type="similarity">
    <text evidence="3">Belongs to the TRAFAC class YlqF/YawG GTPase family. RsgA subfamily.</text>
</comment>
<keyword evidence="3" id="KW-0378">Hydrolase</keyword>
<dbReference type="PROSITE" id="PS50936">
    <property type="entry name" value="ENGC_GTPASE"/>
    <property type="match status" value="1"/>
</dbReference>
<keyword evidence="3" id="KW-0690">Ribosome biogenesis</keyword>
<dbReference type="Proteomes" id="UP000256763">
    <property type="component" value="Unassembled WGS sequence"/>
</dbReference>
<keyword evidence="1 3" id="KW-0547">Nucleotide-binding</keyword>
<dbReference type="GO" id="GO:0003924">
    <property type="term" value="F:GTPase activity"/>
    <property type="evidence" value="ECO:0007669"/>
    <property type="project" value="UniProtKB-UniRule"/>
</dbReference>
<evidence type="ECO:0000313" key="6">
    <source>
        <dbReference type="EMBL" id="RFA34814.1"/>
    </source>
</evidence>
<feature type="binding site" evidence="3">
    <location>
        <begin position="184"/>
        <end position="192"/>
    </location>
    <ligand>
        <name>GTP</name>
        <dbReference type="ChEBI" id="CHEBI:37565"/>
    </ligand>
</feature>
<dbReference type="AlphaFoldDB" id="A0A3E0WPB3"/>
<keyword evidence="7" id="KW-1185">Reference proteome</keyword>
<keyword evidence="3" id="KW-0963">Cytoplasm</keyword>
<dbReference type="NCBIfam" id="NF008931">
    <property type="entry name" value="PRK12288.1"/>
    <property type="match status" value="1"/>
</dbReference>
<feature type="binding site" evidence="3">
    <location>
        <position position="279"/>
    </location>
    <ligand>
        <name>Zn(2+)</name>
        <dbReference type="ChEBI" id="CHEBI:29105"/>
    </ligand>
</feature>
<dbReference type="InterPro" id="IPR030378">
    <property type="entry name" value="G_CP_dom"/>
</dbReference>
<dbReference type="GO" id="GO:0005525">
    <property type="term" value="F:GTP binding"/>
    <property type="evidence" value="ECO:0007669"/>
    <property type="project" value="UniProtKB-UniRule"/>
</dbReference>
<proteinExistence type="inferred from homology"/>
<feature type="binding site" evidence="3">
    <location>
        <position position="273"/>
    </location>
    <ligand>
        <name>Zn(2+)</name>
        <dbReference type="ChEBI" id="CHEBI:29105"/>
    </ligand>
</feature>
<dbReference type="SUPFAM" id="SSF52540">
    <property type="entry name" value="P-loop containing nucleoside triphosphate hydrolases"/>
    <property type="match status" value="1"/>
</dbReference>
<evidence type="ECO:0000256" key="1">
    <source>
        <dbReference type="ARBA" id="ARBA00022741"/>
    </source>
</evidence>
<comment type="subunit">
    <text evidence="3">Monomer. Associates with 30S ribosomal subunit, binds 16S rRNA.</text>
</comment>
<dbReference type="EC" id="3.6.1.-" evidence="3"/>
<keyword evidence="3" id="KW-0699">rRNA-binding</keyword>
<dbReference type="InterPro" id="IPR027417">
    <property type="entry name" value="P-loop_NTPase"/>
</dbReference>
<dbReference type="CDD" id="cd01854">
    <property type="entry name" value="YjeQ_EngC"/>
    <property type="match status" value="1"/>
</dbReference>
<gene>
    <name evidence="3" type="primary">rsgA</name>
    <name evidence="6" type="ORF">CAL65_13995</name>
</gene>
<keyword evidence="2 3" id="KW-0342">GTP-binding</keyword>
<dbReference type="NCBIfam" id="TIGR00157">
    <property type="entry name" value="ribosome small subunit-dependent GTPase A"/>
    <property type="match status" value="1"/>
</dbReference>
<comment type="subcellular location">
    <subcellularLocation>
        <location evidence="3">Cytoplasm</location>
    </subcellularLocation>
</comment>
<dbReference type="GO" id="GO:0042274">
    <property type="term" value="P:ribosomal small subunit biogenesis"/>
    <property type="evidence" value="ECO:0007669"/>
    <property type="project" value="UniProtKB-UniRule"/>
</dbReference>
<feature type="domain" description="CP-type G" evidence="5">
    <location>
        <begin position="82"/>
        <end position="242"/>
    </location>
</feature>
<dbReference type="GO" id="GO:0046872">
    <property type="term" value="F:metal ion binding"/>
    <property type="evidence" value="ECO:0007669"/>
    <property type="project" value="UniProtKB-KW"/>
</dbReference>
<evidence type="ECO:0000259" key="4">
    <source>
        <dbReference type="PROSITE" id="PS50936"/>
    </source>
</evidence>
<keyword evidence="3" id="KW-0479">Metal-binding</keyword>
<organism evidence="6 7">
    <name type="scientific">Alkalilimnicola ehrlichii</name>
    <dbReference type="NCBI Taxonomy" id="351052"/>
    <lineage>
        <taxon>Bacteria</taxon>
        <taxon>Pseudomonadati</taxon>
        <taxon>Pseudomonadota</taxon>
        <taxon>Gammaproteobacteria</taxon>
        <taxon>Chromatiales</taxon>
        <taxon>Ectothiorhodospiraceae</taxon>
        <taxon>Alkalilimnicola</taxon>
    </lineage>
</organism>
<dbReference type="Gene3D" id="3.40.50.300">
    <property type="entry name" value="P-loop containing nucleotide triphosphate hydrolases"/>
    <property type="match status" value="1"/>
</dbReference>
<name>A0A3E0WPB3_9GAMM</name>
<accession>A0A3E0WPB3</accession>
<evidence type="ECO:0000256" key="3">
    <source>
        <dbReference type="HAMAP-Rule" id="MF_01820"/>
    </source>
</evidence>
<dbReference type="HAMAP" id="MF_01820">
    <property type="entry name" value="GTPase_RsgA"/>
    <property type="match status" value="1"/>
</dbReference>
<dbReference type="Pfam" id="PF03193">
    <property type="entry name" value="RsgA_GTPase"/>
    <property type="match status" value="1"/>
</dbReference>
<comment type="caution">
    <text evidence="6">The sequence shown here is derived from an EMBL/GenBank/DDBJ whole genome shotgun (WGS) entry which is preliminary data.</text>
</comment>
<protein>
    <recommendedName>
        <fullName evidence="3">Small ribosomal subunit biogenesis GTPase RsgA</fullName>
        <ecNumber evidence="3">3.6.1.-</ecNumber>
    </recommendedName>
</protein>
<dbReference type="InterPro" id="IPR010914">
    <property type="entry name" value="RsgA_GTPase_dom"/>
</dbReference>
<dbReference type="EMBL" id="NFZW01000014">
    <property type="protein sequence ID" value="RFA34814.1"/>
    <property type="molecule type" value="Genomic_DNA"/>
</dbReference>
<keyword evidence="3" id="KW-0694">RNA-binding</keyword>
<feature type="binding site" evidence="3">
    <location>
        <position position="266"/>
    </location>
    <ligand>
        <name>Zn(2+)</name>
        <dbReference type="ChEBI" id="CHEBI:29105"/>
    </ligand>
</feature>
<dbReference type="PANTHER" id="PTHR32120">
    <property type="entry name" value="SMALL RIBOSOMAL SUBUNIT BIOGENESIS GTPASE RSGA"/>
    <property type="match status" value="1"/>
</dbReference>
<comment type="function">
    <text evidence="3">One of several proteins that assist in the late maturation steps of the functional core of the 30S ribosomal subunit. Helps release RbfA from mature subunits. May play a role in the assembly of ribosomal proteins into the subunit. Circularly permuted GTPase that catalyzes slow GTP hydrolysis, GTPase activity is stimulated by the 30S ribosomal subunit.</text>
</comment>
<dbReference type="PROSITE" id="PS51721">
    <property type="entry name" value="G_CP"/>
    <property type="match status" value="1"/>
</dbReference>
<dbReference type="Gene3D" id="1.10.40.50">
    <property type="entry name" value="Probable gtpase engc, domain 3"/>
    <property type="match status" value="1"/>
</dbReference>
<evidence type="ECO:0000313" key="7">
    <source>
        <dbReference type="Proteomes" id="UP000256763"/>
    </source>
</evidence>
<reference evidence="7" key="1">
    <citation type="submission" date="2017-05" db="EMBL/GenBank/DDBJ databases">
        <authorList>
            <person name="Sharma S."/>
            <person name="Sidhu C."/>
            <person name="Pinnaka A.K."/>
        </authorList>
    </citation>
    <scope>NUCLEOTIDE SEQUENCE [LARGE SCALE GENOMIC DNA]</scope>
    <source>
        <strain evidence="7">AK93</strain>
    </source>
</reference>
<comment type="cofactor">
    <cofactor evidence="3">
        <name>Zn(2+)</name>
        <dbReference type="ChEBI" id="CHEBI:29105"/>
    </cofactor>
    <text evidence="3">Binds 1 zinc ion per subunit.</text>
</comment>
<dbReference type="InterPro" id="IPR004881">
    <property type="entry name" value="Ribosome_biogen_GTPase_RsgA"/>
</dbReference>
<dbReference type="InterPro" id="IPR012340">
    <property type="entry name" value="NA-bd_OB-fold"/>
</dbReference>
<dbReference type="PANTHER" id="PTHR32120:SF11">
    <property type="entry name" value="SMALL RIBOSOMAL SUBUNIT BIOGENESIS GTPASE RSGA 1, MITOCHONDRIAL-RELATED"/>
    <property type="match status" value="1"/>
</dbReference>
<evidence type="ECO:0000259" key="5">
    <source>
        <dbReference type="PROSITE" id="PS51721"/>
    </source>
</evidence>
<dbReference type="Gene3D" id="2.40.50.140">
    <property type="entry name" value="Nucleic acid-binding proteins"/>
    <property type="match status" value="1"/>
</dbReference>
<evidence type="ECO:0000256" key="2">
    <source>
        <dbReference type="ARBA" id="ARBA00023134"/>
    </source>
</evidence>
<dbReference type="OrthoDB" id="9809485at2"/>
<feature type="binding site" evidence="3">
    <location>
        <position position="271"/>
    </location>
    <ligand>
        <name>Zn(2+)</name>
        <dbReference type="ChEBI" id="CHEBI:29105"/>
    </ligand>
</feature>
<dbReference type="GO" id="GO:0005737">
    <property type="term" value="C:cytoplasm"/>
    <property type="evidence" value="ECO:0007669"/>
    <property type="project" value="UniProtKB-SubCell"/>
</dbReference>
<keyword evidence="3" id="KW-0862">Zinc</keyword>